<dbReference type="Proteomes" id="UP000694856">
    <property type="component" value="Chromosome 16"/>
</dbReference>
<dbReference type="Gene3D" id="2.60.40.10">
    <property type="entry name" value="Immunoglobulins"/>
    <property type="match status" value="1"/>
</dbReference>
<dbReference type="Pfam" id="PF00041">
    <property type="entry name" value="fn3"/>
    <property type="match status" value="1"/>
</dbReference>
<sequence>MASETRYKVGDGEEAMLKKETLNVLNALNQMPKPFPNPKSMNRTVTTKGLPLSSRGSLVNFLEEDAINLPKQMPMEDSECSSDDTSISPMSSTLLNPIKLAVTQPNSSFFAGILEGELNKLSFSSMAKSTEKGNLALCPQSKSQIAPGGLLDLDNPEVDTDTSSTPSESSVVMDVPEAPFISEHTVSDSTAVISWTYAPGKQQVSFYQVLLQEVVRKNDNELPKAKNRPWIFSKILGTTVKLMELKPNTSYCLTVRAANTAGVGKWCKPYRFATVANDLSSFPENNPIQITVRRKEPQRKTVSLGVEDMRKLEDLEYLFPY</sequence>
<feature type="domain" description="Fibronectin type-III" evidence="2">
    <location>
        <begin position="175"/>
        <end position="278"/>
    </location>
</feature>
<dbReference type="InterPro" id="IPR036116">
    <property type="entry name" value="FN3_sf"/>
</dbReference>
<dbReference type="GO" id="GO:0005634">
    <property type="term" value="C:nucleus"/>
    <property type="evidence" value="ECO:0007669"/>
    <property type="project" value="TreeGrafter"/>
</dbReference>
<evidence type="ECO:0000256" key="1">
    <source>
        <dbReference type="SAM" id="MobiDB-lite"/>
    </source>
</evidence>
<reference evidence="4" key="1">
    <citation type="submission" date="2025-08" db="UniProtKB">
        <authorList>
            <consortium name="RefSeq"/>
        </authorList>
    </citation>
    <scope>IDENTIFICATION</scope>
    <source>
        <tissue evidence="4">Ear skin</tissue>
    </source>
</reference>
<evidence type="ECO:0000313" key="4">
    <source>
        <dbReference type="RefSeq" id="XP_006176606.2"/>
    </source>
</evidence>
<dbReference type="PROSITE" id="PS50853">
    <property type="entry name" value="FN3"/>
    <property type="match status" value="1"/>
</dbReference>
<feature type="compositionally biased region" description="Low complexity" evidence="1">
    <location>
        <begin position="161"/>
        <end position="170"/>
    </location>
</feature>
<name>A0A8B6YC15_CAMFR</name>
<dbReference type="RefSeq" id="XP_006176606.2">
    <property type="nucleotide sequence ID" value="XM_006176544.3"/>
</dbReference>
<dbReference type="SMART" id="SM00060">
    <property type="entry name" value="FN3"/>
    <property type="match status" value="1"/>
</dbReference>
<gene>
    <name evidence="4" type="primary">FNDC8</name>
</gene>
<dbReference type="InterPro" id="IPR013783">
    <property type="entry name" value="Ig-like_fold"/>
</dbReference>
<dbReference type="CTD" id="54752"/>
<dbReference type="GeneID" id="102521855"/>
<dbReference type="KEGG" id="cfr:102521855"/>
<dbReference type="SUPFAM" id="SSF49265">
    <property type="entry name" value="Fibronectin type III"/>
    <property type="match status" value="1"/>
</dbReference>
<dbReference type="PANTHER" id="PTHR32430">
    <property type="entry name" value="FIBRONECTIN TYPE III DOMAIN-CONTAINING PROTEIN 8"/>
    <property type="match status" value="1"/>
</dbReference>
<proteinExistence type="predicted"/>
<dbReference type="InterPro" id="IPR003961">
    <property type="entry name" value="FN3_dom"/>
</dbReference>
<dbReference type="AlphaFoldDB" id="A0A8B6YC15"/>
<organism evidence="3 4">
    <name type="scientific">Camelus ferus</name>
    <name type="common">Wild bactrian camel</name>
    <name type="synonym">Camelus bactrianus ferus</name>
    <dbReference type="NCBI Taxonomy" id="419612"/>
    <lineage>
        <taxon>Eukaryota</taxon>
        <taxon>Metazoa</taxon>
        <taxon>Chordata</taxon>
        <taxon>Craniata</taxon>
        <taxon>Vertebrata</taxon>
        <taxon>Euteleostomi</taxon>
        <taxon>Mammalia</taxon>
        <taxon>Eutheria</taxon>
        <taxon>Laurasiatheria</taxon>
        <taxon>Artiodactyla</taxon>
        <taxon>Tylopoda</taxon>
        <taxon>Camelidae</taxon>
        <taxon>Camelus</taxon>
    </lineage>
</organism>
<evidence type="ECO:0000313" key="3">
    <source>
        <dbReference type="Proteomes" id="UP000694856"/>
    </source>
</evidence>
<dbReference type="CDD" id="cd00063">
    <property type="entry name" value="FN3"/>
    <property type="match status" value="1"/>
</dbReference>
<keyword evidence="3" id="KW-1185">Reference proteome</keyword>
<evidence type="ECO:0000259" key="2">
    <source>
        <dbReference type="PROSITE" id="PS50853"/>
    </source>
</evidence>
<protein>
    <submittedName>
        <fullName evidence="4">Fibronectin type III domain-containing protein 8</fullName>
    </submittedName>
</protein>
<feature type="region of interest" description="Disordered" evidence="1">
    <location>
        <begin position="147"/>
        <end position="170"/>
    </location>
</feature>
<dbReference type="PANTHER" id="PTHR32430:SF1">
    <property type="entry name" value="FIBRONECTIN TYPE III DOMAIN-CONTAINING PROTEIN 8"/>
    <property type="match status" value="1"/>
</dbReference>
<accession>A0A8B6YC15</accession>